<comment type="caution">
    <text evidence="1">The sequence shown here is derived from an EMBL/GenBank/DDBJ whole genome shotgun (WGS) entry which is preliminary data.</text>
</comment>
<keyword evidence="2" id="KW-1185">Reference proteome</keyword>
<evidence type="ECO:0000313" key="1">
    <source>
        <dbReference type="EMBL" id="CAI0426386.1"/>
    </source>
</evidence>
<reference evidence="1" key="1">
    <citation type="submission" date="2022-08" db="EMBL/GenBank/DDBJ databases">
        <authorList>
            <person name="Gutierrez-Valencia J."/>
        </authorList>
    </citation>
    <scope>NUCLEOTIDE SEQUENCE</scope>
</reference>
<sequence length="57" mass="6334">MKLHPKHVLKKPYSCSAAAAGIGIIVPKIVIVPPDAELQRSKIYFLMLLPLHSRSKK</sequence>
<dbReference type="InterPro" id="IPR025322">
    <property type="entry name" value="PADRE_dom"/>
</dbReference>
<protein>
    <submittedName>
        <fullName evidence="1">Uncharacterized protein</fullName>
    </submittedName>
</protein>
<dbReference type="Proteomes" id="UP001154282">
    <property type="component" value="Unassembled WGS sequence"/>
</dbReference>
<dbReference type="Pfam" id="PF14009">
    <property type="entry name" value="PADRE"/>
    <property type="match status" value="1"/>
</dbReference>
<gene>
    <name evidence="1" type="ORF">LITE_LOCUS20768</name>
</gene>
<dbReference type="AlphaFoldDB" id="A0AAV0KZ90"/>
<proteinExistence type="predicted"/>
<organism evidence="1 2">
    <name type="scientific">Linum tenue</name>
    <dbReference type="NCBI Taxonomy" id="586396"/>
    <lineage>
        <taxon>Eukaryota</taxon>
        <taxon>Viridiplantae</taxon>
        <taxon>Streptophyta</taxon>
        <taxon>Embryophyta</taxon>
        <taxon>Tracheophyta</taxon>
        <taxon>Spermatophyta</taxon>
        <taxon>Magnoliopsida</taxon>
        <taxon>eudicotyledons</taxon>
        <taxon>Gunneridae</taxon>
        <taxon>Pentapetalae</taxon>
        <taxon>rosids</taxon>
        <taxon>fabids</taxon>
        <taxon>Malpighiales</taxon>
        <taxon>Linaceae</taxon>
        <taxon>Linum</taxon>
    </lineage>
</organism>
<dbReference type="EMBL" id="CAMGYJ010000005">
    <property type="protein sequence ID" value="CAI0426386.1"/>
    <property type="molecule type" value="Genomic_DNA"/>
</dbReference>
<name>A0AAV0KZ90_9ROSI</name>
<evidence type="ECO:0000313" key="2">
    <source>
        <dbReference type="Proteomes" id="UP001154282"/>
    </source>
</evidence>
<accession>A0AAV0KZ90</accession>